<accession>A0ACC2VVF5</accession>
<evidence type="ECO:0000313" key="1">
    <source>
        <dbReference type="EMBL" id="KAJ9102581.1"/>
    </source>
</evidence>
<sequence length="723" mass="83936">MTERIQRKEPVPLKGIWRLKELLKLQWPLQLEDNRLSEDLECLEELELQRTRHEDIIQLEKNYRKQLEQMTERIRRKEPVPIDEIRQLKKLLEIQWPRQDEYNQLLEEVEWLEELELERIRYEKTVQMEEMRWLEDHKRIREIQRLDETRGLEEDRHAQEQKRLQQLQQLKHSKQPQQISLSPPQPPLLHPCPYFLSASSSSSLDLKLFADAGIVFVWESERLQLLFAKSLQIDLLIRKTDASEARYQKLDTTIARICSQLLALSKRFSDMTTQRINAMLNVEQRFEDIYVHYHDQKRMMTSLQIDIMNLQRRKEWMVGFSKRERLEQHKQDVTSKQPEEKTINVPVVEETATPLEEQISIHERYMTDSLCAMEKRLTAQQAVLDSNGEKMQYLYALTAKTAADIPCQILNAAEIKGLLEKKFKTVVIQSKNKFDIYEARITALEKDVYKSVQQTLPVEDRLGNLEYDVGNTVCQLKDLTLQTSDTVDSVSVLRDRVDNLRLEVKNVIKRAAEATDHEALASMSRDIEILHGRIEKLDEHEKKTPIPADGEHGMTAHLPATIRNQGRPPFNEQETTSVAEIEQYEEGIERRLTTLEDNFRSANACQTAFITDIPTDNSAGSLEVRAALSAPNILLECKSVVRALQASVTGLQDMLLETNSGVVLHENRVRELLDGTEARLQAQLEAISLGQTATQTDVHHLQVSVRNLNSRMGRLQRPFVGKT</sequence>
<gene>
    <name evidence="1" type="ORF">QFC21_002982</name>
</gene>
<dbReference type="Proteomes" id="UP001227268">
    <property type="component" value="Unassembled WGS sequence"/>
</dbReference>
<comment type="caution">
    <text evidence="1">The sequence shown here is derived from an EMBL/GenBank/DDBJ whole genome shotgun (WGS) entry which is preliminary data.</text>
</comment>
<proteinExistence type="predicted"/>
<name>A0ACC2VVF5_9TREE</name>
<protein>
    <submittedName>
        <fullName evidence="1">Uncharacterized protein</fullName>
    </submittedName>
</protein>
<organism evidence="1 2">
    <name type="scientific">Naganishia friedmannii</name>
    <dbReference type="NCBI Taxonomy" id="89922"/>
    <lineage>
        <taxon>Eukaryota</taxon>
        <taxon>Fungi</taxon>
        <taxon>Dikarya</taxon>
        <taxon>Basidiomycota</taxon>
        <taxon>Agaricomycotina</taxon>
        <taxon>Tremellomycetes</taxon>
        <taxon>Filobasidiales</taxon>
        <taxon>Filobasidiaceae</taxon>
        <taxon>Naganishia</taxon>
    </lineage>
</organism>
<dbReference type="EMBL" id="JASBWT010000008">
    <property type="protein sequence ID" value="KAJ9102581.1"/>
    <property type="molecule type" value="Genomic_DNA"/>
</dbReference>
<reference evidence="1" key="1">
    <citation type="submission" date="2023-04" db="EMBL/GenBank/DDBJ databases">
        <title>Draft Genome sequencing of Naganishia species isolated from polar environments using Oxford Nanopore Technology.</title>
        <authorList>
            <person name="Leo P."/>
            <person name="Venkateswaran K."/>
        </authorList>
    </citation>
    <scope>NUCLEOTIDE SEQUENCE</scope>
    <source>
        <strain evidence="1">MNA-CCFEE 5423</strain>
    </source>
</reference>
<evidence type="ECO:0000313" key="2">
    <source>
        <dbReference type="Proteomes" id="UP001227268"/>
    </source>
</evidence>
<keyword evidence="2" id="KW-1185">Reference proteome</keyword>